<dbReference type="AlphaFoldDB" id="A0AA35QWU7"/>
<keyword evidence="2" id="KW-1185">Reference proteome</keyword>
<evidence type="ECO:0000313" key="2">
    <source>
        <dbReference type="Proteomes" id="UP001174909"/>
    </source>
</evidence>
<dbReference type="EMBL" id="CASHTH010000229">
    <property type="protein sequence ID" value="CAI7994786.1"/>
    <property type="molecule type" value="Genomic_DNA"/>
</dbReference>
<comment type="caution">
    <text evidence="1">The sequence shown here is derived from an EMBL/GenBank/DDBJ whole genome shotgun (WGS) entry which is preliminary data.</text>
</comment>
<proteinExistence type="predicted"/>
<name>A0AA35QWU7_GEOBA</name>
<reference evidence="1" key="1">
    <citation type="submission" date="2023-03" db="EMBL/GenBank/DDBJ databases">
        <authorList>
            <person name="Steffen K."/>
            <person name="Cardenas P."/>
        </authorList>
    </citation>
    <scope>NUCLEOTIDE SEQUENCE</scope>
</reference>
<feature type="non-terminal residue" evidence="1">
    <location>
        <position position="1"/>
    </location>
</feature>
<protein>
    <submittedName>
        <fullName evidence="1">Uncharacterized protein</fullName>
    </submittedName>
</protein>
<gene>
    <name evidence="1" type="ORF">GBAR_LOCUS1554</name>
</gene>
<evidence type="ECO:0000313" key="1">
    <source>
        <dbReference type="EMBL" id="CAI7994786.1"/>
    </source>
</evidence>
<accession>A0AA35QWU7</accession>
<dbReference type="Proteomes" id="UP001174909">
    <property type="component" value="Unassembled WGS sequence"/>
</dbReference>
<organism evidence="1 2">
    <name type="scientific">Geodia barretti</name>
    <name type="common">Barrett's horny sponge</name>
    <dbReference type="NCBI Taxonomy" id="519541"/>
    <lineage>
        <taxon>Eukaryota</taxon>
        <taxon>Metazoa</taxon>
        <taxon>Porifera</taxon>
        <taxon>Demospongiae</taxon>
        <taxon>Heteroscleromorpha</taxon>
        <taxon>Tetractinellida</taxon>
        <taxon>Astrophorina</taxon>
        <taxon>Geodiidae</taxon>
        <taxon>Geodia</taxon>
    </lineage>
</organism>
<sequence>HDTGGPPELAVFGAAGAPLADIPLVCRADANPLELQAAHGLRPTAVQHVHDAAVAQGQVHRVDEPAAAVGQKAHRVAVVEGGGRC</sequence>
<feature type="non-terminal residue" evidence="1">
    <location>
        <position position="85"/>
    </location>
</feature>